<dbReference type="InterPro" id="IPR036388">
    <property type="entry name" value="WH-like_DNA-bd_sf"/>
</dbReference>
<dbReference type="SUPFAM" id="SSF53850">
    <property type="entry name" value="Periplasmic binding protein-like II"/>
    <property type="match status" value="1"/>
</dbReference>
<dbReference type="PANTHER" id="PTHR30126:SF39">
    <property type="entry name" value="HTH-TYPE TRANSCRIPTIONAL REGULATOR CYSL"/>
    <property type="match status" value="1"/>
</dbReference>
<dbReference type="EMBL" id="KJ746597">
    <property type="protein sequence ID" value="AID67466.1"/>
    <property type="molecule type" value="Genomic_DNA"/>
</dbReference>
<keyword evidence="6" id="KW-0804">Transcription</keyword>
<dbReference type="CDD" id="cd08420">
    <property type="entry name" value="PBP2_CysL_like"/>
    <property type="match status" value="1"/>
</dbReference>
<evidence type="ECO:0000256" key="1">
    <source>
        <dbReference type="ARBA" id="ARBA00003782"/>
    </source>
</evidence>
<reference evidence="8" key="1">
    <citation type="journal article" date="2014" name="BMC Genomics">
        <title>Six newly sequenced chloroplast genomes from prasinophyte green algae provide insights into the relationships among prasinophyte lineages and the diversity of streamlined genome architecture in picoplanktonic species.</title>
        <authorList>
            <person name="Lemieux C."/>
            <person name="Otis C."/>
            <person name="Turmel M."/>
        </authorList>
    </citation>
    <scope>NUCLEOTIDE SEQUENCE</scope>
</reference>
<organism evidence="8">
    <name type="scientific">Prasinococcus sp. CCMP1194</name>
    <dbReference type="NCBI Taxonomy" id="110672"/>
    <lineage>
        <taxon>Eukaryota</taxon>
        <taxon>Viridiplantae</taxon>
        <taxon>Prasinodermophyta</taxon>
        <taxon>Palmophyllophyceae</taxon>
        <taxon>Prasinococcales</taxon>
        <taxon>Prasinococcaceae</taxon>
        <taxon>Prasinococcus</taxon>
    </lineage>
</organism>
<keyword evidence="5" id="KW-0238">DNA-binding</keyword>
<dbReference type="AlphaFoldDB" id="A0A088CIX6"/>
<dbReference type="Gene3D" id="1.10.10.10">
    <property type="entry name" value="Winged helix-like DNA-binding domain superfamily/Winged helix DNA-binding domain"/>
    <property type="match status" value="1"/>
</dbReference>
<protein>
    <recommendedName>
        <fullName evidence="3">Probable RuBisCO transcriptional regulator</fullName>
    </recommendedName>
</protein>
<dbReference type="InterPro" id="IPR005119">
    <property type="entry name" value="LysR_subst-bd"/>
</dbReference>
<keyword evidence="4" id="KW-0805">Transcription regulation</keyword>
<dbReference type="InterPro" id="IPR000847">
    <property type="entry name" value="LysR_HTH_N"/>
</dbReference>
<name>A0A088CIX6_9VIRI</name>
<dbReference type="Gene3D" id="3.40.190.290">
    <property type="match status" value="1"/>
</dbReference>
<comment type="function">
    <text evidence="1">Trans-acting transcriptional regulator of RuBisCO genes (rbcL and rbcS) expression.</text>
</comment>
<dbReference type="Pfam" id="PF00126">
    <property type="entry name" value="HTH_1"/>
    <property type="match status" value="1"/>
</dbReference>
<evidence type="ECO:0000256" key="5">
    <source>
        <dbReference type="ARBA" id="ARBA00023125"/>
    </source>
</evidence>
<evidence type="ECO:0000256" key="6">
    <source>
        <dbReference type="ARBA" id="ARBA00023163"/>
    </source>
</evidence>
<gene>
    <name evidence="8" type="primary">rbcR</name>
</gene>
<geneLocation type="chloroplast" evidence="8"/>
<proteinExistence type="inferred from homology"/>
<dbReference type="InterPro" id="IPR036390">
    <property type="entry name" value="WH_DNA-bd_sf"/>
</dbReference>
<evidence type="ECO:0000256" key="2">
    <source>
        <dbReference type="ARBA" id="ARBA00009437"/>
    </source>
</evidence>
<evidence type="ECO:0000256" key="4">
    <source>
        <dbReference type="ARBA" id="ARBA00023015"/>
    </source>
</evidence>
<dbReference type="PRINTS" id="PR00039">
    <property type="entry name" value="HTHLYSR"/>
</dbReference>
<evidence type="ECO:0000313" key="8">
    <source>
        <dbReference type="EMBL" id="AID67466.1"/>
    </source>
</evidence>
<feature type="domain" description="HTH lysR-type" evidence="7">
    <location>
        <begin position="6"/>
        <end position="63"/>
    </location>
</feature>
<dbReference type="SUPFAM" id="SSF46785">
    <property type="entry name" value="Winged helix' DNA-binding domain"/>
    <property type="match status" value="1"/>
</dbReference>
<dbReference type="GO" id="GO:0003700">
    <property type="term" value="F:DNA-binding transcription factor activity"/>
    <property type="evidence" value="ECO:0007669"/>
    <property type="project" value="InterPro"/>
</dbReference>
<comment type="similarity">
    <text evidence="2">Belongs to the LysR transcriptional regulatory family.</text>
</comment>
<dbReference type="PROSITE" id="PS50931">
    <property type="entry name" value="HTH_LYSR"/>
    <property type="match status" value="1"/>
</dbReference>
<dbReference type="GO" id="GO:0000976">
    <property type="term" value="F:transcription cis-regulatory region binding"/>
    <property type="evidence" value="ECO:0007669"/>
    <property type="project" value="TreeGrafter"/>
</dbReference>
<dbReference type="Pfam" id="PF03466">
    <property type="entry name" value="LysR_substrate"/>
    <property type="match status" value="1"/>
</dbReference>
<evidence type="ECO:0000259" key="7">
    <source>
        <dbReference type="PROSITE" id="PS50931"/>
    </source>
</evidence>
<keyword evidence="8" id="KW-0934">Plastid</keyword>
<keyword evidence="8" id="KW-0150">Chloroplast</keyword>
<sequence length="320" mass="36589">MNQFPFSLTQFTILQTIVRTGSFSAAAEILYISQPAVTLQMKNLEKQVNNKLFLKRGKQIELTEGGYLLLRYSQKILLLCEETCQALQDLKNSQIGYLTLGASQTTGTYLMPLLIQSFRNQYSQVKIQLHVDSTRHICWNVAKGIIDLALVSGEVPFDLLSYLHLTDYADEELALIASPNHFLFQNEIKQKIVKEELYNLKFIFLEPHSTVRKVLENTLEFHRISIQKLKIEMELSSIEAIKSAVESNLGVAFLSSVAIQKELELNRLVQLKIEDIKLSRTISIVMNSRRYRSKAAKLFRSKTLASFYHPCLTLNTKPIL</sequence>
<accession>A0A088CIX6</accession>
<dbReference type="PANTHER" id="PTHR30126">
    <property type="entry name" value="HTH-TYPE TRANSCRIPTIONAL REGULATOR"/>
    <property type="match status" value="1"/>
</dbReference>
<evidence type="ECO:0000256" key="3">
    <source>
        <dbReference type="ARBA" id="ARBA00018907"/>
    </source>
</evidence>